<evidence type="ECO:0000313" key="1">
    <source>
        <dbReference type="EMBL" id="MFC3999537.1"/>
    </source>
</evidence>
<organism evidence="1 2">
    <name type="scientific">Nocardiopsis sediminis</name>
    <dbReference type="NCBI Taxonomy" id="1778267"/>
    <lineage>
        <taxon>Bacteria</taxon>
        <taxon>Bacillati</taxon>
        <taxon>Actinomycetota</taxon>
        <taxon>Actinomycetes</taxon>
        <taxon>Streptosporangiales</taxon>
        <taxon>Nocardiopsidaceae</taxon>
        <taxon>Nocardiopsis</taxon>
    </lineage>
</organism>
<dbReference type="Proteomes" id="UP001595847">
    <property type="component" value="Unassembled WGS sequence"/>
</dbReference>
<name>A0ABV8FXP8_9ACTN</name>
<reference evidence="2" key="1">
    <citation type="journal article" date="2019" name="Int. J. Syst. Evol. Microbiol.">
        <title>The Global Catalogue of Microorganisms (GCM) 10K type strain sequencing project: providing services to taxonomists for standard genome sequencing and annotation.</title>
        <authorList>
            <consortium name="The Broad Institute Genomics Platform"/>
            <consortium name="The Broad Institute Genome Sequencing Center for Infectious Disease"/>
            <person name="Wu L."/>
            <person name="Ma J."/>
        </authorList>
    </citation>
    <scope>NUCLEOTIDE SEQUENCE [LARGE SCALE GENOMIC DNA]</scope>
    <source>
        <strain evidence="2">TBRC 1826</strain>
    </source>
</reference>
<keyword evidence="2" id="KW-1185">Reference proteome</keyword>
<dbReference type="EMBL" id="JBHSBH010000015">
    <property type="protein sequence ID" value="MFC3999537.1"/>
    <property type="molecule type" value="Genomic_DNA"/>
</dbReference>
<sequence>MKWPRPRNPLGVLPDGAEVYGCDECAGIAASHAARELEHALVAH</sequence>
<proteinExistence type="predicted"/>
<gene>
    <name evidence="1" type="ORF">ACFOVU_26730</name>
</gene>
<evidence type="ECO:0000313" key="2">
    <source>
        <dbReference type="Proteomes" id="UP001595847"/>
    </source>
</evidence>
<accession>A0ABV8FXP8</accession>
<evidence type="ECO:0008006" key="3">
    <source>
        <dbReference type="Google" id="ProtNLM"/>
    </source>
</evidence>
<dbReference type="RefSeq" id="WP_378538009.1">
    <property type="nucleotide sequence ID" value="NZ_JBHSBH010000015.1"/>
</dbReference>
<comment type="caution">
    <text evidence="1">The sequence shown here is derived from an EMBL/GenBank/DDBJ whole genome shotgun (WGS) entry which is preliminary data.</text>
</comment>
<protein>
    <recommendedName>
        <fullName evidence="3">C2H2-type domain-containing protein</fullName>
    </recommendedName>
</protein>